<organism evidence="1 2">
    <name type="scientific">Funneliformis caledonium</name>
    <dbReference type="NCBI Taxonomy" id="1117310"/>
    <lineage>
        <taxon>Eukaryota</taxon>
        <taxon>Fungi</taxon>
        <taxon>Fungi incertae sedis</taxon>
        <taxon>Mucoromycota</taxon>
        <taxon>Glomeromycotina</taxon>
        <taxon>Glomeromycetes</taxon>
        <taxon>Glomerales</taxon>
        <taxon>Glomeraceae</taxon>
        <taxon>Funneliformis</taxon>
    </lineage>
</organism>
<comment type="caution">
    <text evidence="1">The sequence shown here is derived from an EMBL/GenBank/DDBJ whole genome shotgun (WGS) entry which is preliminary data.</text>
</comment>
<sequence>MLDYWKKSHTQWGNTDTADLQILIRELKSGTRARWKTLAMQRDLGSIFCKIYVCYALYCWYGEEEHSILCTLRHAPLCATPLTAGVGKEECLVFTSLQRAYFLRAVPHDCWSS</sequence>
<dbReference type="EMBL" id="CAJVPQ010004054">
    <property type="protein sequence ID" value="CAG8643382.1"/>
    <property type="molecule type" value="Genomic_DNA"/>
</dbReference>
<name>A0A9N9DPJ8_9GLOM</name>
<reference evidence="1" key="1">
    <citation type="submission" date="2021-06" db="EMBL/GenBank/DDBJ databases">
        <authorList>
            <person name="Kallberg Y."/>
            <person name="Tangrot J."/>
            <person name="Rosling A."/>
        </authorList>
    </citation>
    <scope>NUCLEOTIDE SEQUENCE</scope>
    <source>
        <strain evidence="1">UK204</strain>
    </source>
</reference>
<keyword evidence="2" id="KW-1185">Reference proteome</keyword>
<proteinExistence type="predicted"/>
<evidence type="ECO:0000313" key="2">
    <source>
        <dbReference type="Proteomes" id="UP000789570"/>
    </source>
</evidence>
<protein>
    <submittedName>
        <fullName evidence="1">7048_t:CDS:1</fullName>
    </submittedName>
</protein>
<accession>A0A9N9DPJ8</accession>
<gene>
    <name evidence="1" type="ORF">FCALED_LOCUS10686</name>
</gene>
<dbReference type="Proteomes" id="UP000789570">
    <property type="component" value="Unassembled WGS sequence"/>
</dbReference>
<evidence type="ECO:0000313" key="1">
    <source>
        <dbReference type="EMBL" id="CAG8643382.1"/>
    </source>
</evidence>
<dbReference type="AlphaFoldDB" id="A0A9N9DPJ8"/>